<dbReference type="AlphaFoldDB" id="A0A443QGE5"/>
<keyword evidence="10" id="KW-1185">Reference proteome</keyword>
<dbReference type="PANTHER" id="PTHR48416:SF1">
    <property type="entry name" value="CYTOCHROME C OXIDASE SUBUNIT 6C"/>
    <property type="match status" value="1"/>
</dbReference>
<dbReference type="Gene3D" id="4.10.93.10">
    <property type="entry name" value="Mitochondrial cytochrome c oxidase subunit VIc/VIIs"/>
    <property type="match status" value="1"/>
</dbReference>
<dbReference type="STRING" id="1965070.A0A443QGE5"/>
<dbReference type="InterPro" id="IPR034884">
    <property type="entry name" value="Cytochrome_c_oxidase_VIc/VIIs"/>
</dbReference>
<comment type="caution">
    <text evidence="9">The sequence shown here is derived from an EMBL/GenBank/DDBJ whole genome shotgun (WGS) entry which is preliminary data.</text>
</comment>
<name>A0A443QGE5_9ACAR</name>
<evidence type="ECO:0000256" key="7">
    <source>
        <dbReference type="ARBA" id="ARBA00023128"/>
    </source>
</evidence>
<sequence>MEVKRLEKPRLRYDVARRQSRTLLFAGALAFTCALAYRHLVAERRKRRYAEFYKTYDAEREMKRMLASGIGLPRRFQDQED</sequence>
<organism evidence="9 10">
    <name type="scientific">Dinothrombium tinctorium</name>
    <dbReference type="NCBI Taxonomy" id="1965070"/>
    <lineage>
        <taxon>Eukaryota</taxon>
        <taxon>Metazoa</taxon>
        <taxon>Ecdysozoa</taxon>
        <taxon>Arthropoda</taxon>
        <taxon>Chelicerata</taxon>
        <taxon>Arachnida</taxon>
        <taxon>Acari</taxon>
        <taxon>Acariformes</taxon>
        <taxon>Trombidiformes</taxon>
        <taxon>Prostigmata</taxon>
        <taxon>Anystina</taxon>
        <taxon>Parasitengona</taxon>
        <taxon>Trombidioidea</taxon>
        <taxon>Trombidiidae</taxon>
        <taxon>Dinothrombium</taxon>
    </lineage>
</organism>
<evidence type="ECO:0000256" key="8">
    <source>
        <dbReference type="ARBA" id="ARBA00023136"/>
    </source>
</evidence>
<evidence type="ECO:0000256" key="1">
    <source>
        <dbReference type="ARBA" id="ARBA00004434"/>
    </source>
</evidence>
<keyword evidence="4" id="KW-0812">Transmembrane</keyword>
<dbReference type="SUPFAM" id="SSF81415">
    <property type="entry name" value="Mitochondrial cytochrome c oxidase subunit VIc"/>
    <property type="match status" value="1"/>
</dbReference>
<comment type="subcellular location">
    <subcellularLocation>
        <location evidence="1">Mitochondrion inner membrane</location>
        <topology evidence="1">Single-pass membrane protein</topology>
    </subcellularLocation>
</comment>
<comment type="pathway">
    <text evidence="2">Energy metabolism; oxidative phosphorylation.</text>
</comment>
<evidence type="ECO:0000256" key="6">
    <source>
        <dbReference type="ARBA" id="ARBA00022989"/>
    </source>
</evidence>
<evidence type="ECO:0000256" key="4">
    <source>
        <dbReference type="ARBA" id="ARBA00022692"/>
    </source>
</evidence>
<keyword evidence="7" id="KW-0496">Mitochondrion</keyword>
<dbReference type="GO" id="GO:0005743">
    <property type="term" value="C:mitochondrial inner membrane"/>
    <property type="evidence" value="ECO:0007669"/>
    <property type="project" value="UniProtKB-SubCell"/>
</dbReference>
<dbReference type="EMBL" id="NCKU01008168">
    <property type="protein sequence ID" value="RWS02092.1"/>
    <property type="molecule type" value="Genomic_DNA"/>
</dbReference>
<keyword evidence="5" id="KW-0999">Mitochondrion inner membrane</keyword>
<gene>
    <name evidence="9" type="ORF">B4U79_16649</name>
</gene>
<accession>A0A443QGE5</accession>
<protein>
    <submittedName>
        <fullName evidence="9">Cytochrome c oxidase subunit 6C-like protein</fullName>
    </submittedName>
</protein>
<keyword evidence="8" id="KW-0472">Membrane</keyword>
<dbReference type="Proteomes" id="UP000285301">
    <property type="component" value="Unassembled WGS sequence"/>
</dbReference>
<proteinExistence type="inferred from homology"/>
<evidence type="ECO:0000256" key="2">
    <source>
        <dbReference type="ARBA" id="ARBA00004673"/>
    </source>
</evidence>
<dbReference type="OrthoDB" id="10051322at2759"/>
<dbReference type="InterPro" id="IPR037169">
    <property type="entry name" value="Cytochrome_c_oxidase_VIc_sf"/>
</dbReference>
<evidence type="ECO:0000256" key="5">
    <source>
        <dbReference type="ARBA" id="ARBA00022792"/>
    </source>
</evidence>
<dbReference type="Pfam" id="PF02937">
    <property type="entry name" value="COX6C"/>
    <property type="match status" value="1"/>
</dbReference>
<dbReference type="InterPro" id="IPR051389">
    <property type="entry name" value="Cytochrome_c_oxidase_VIc"/>
</dbReference>
<keyword evidence="6" id="KW-1133">Transmembrane helix</keyword>
<dbReference type="PANTHER" id="PTHR48416">
    <property type="entry name" value="CYTOCHROME C OXIDASE SUBUNIT 6C"/>
    <property type="match status" value="1"/>
</dbReference>
<evidence type="ECO:0000313" key="9">
    <source>
        <dbReference type="EMBL" id="RWS02092.1"/>
    </source>
</evidence>
<evidence type="ECO:0000313" key="10">
    <source>
        <dbReference type="Proteomes" id="UP000285301"/>
    </source>
</evidence>
<evidence type="ECO:0000256" key="3">
    <source>
        <dbReference type="ARBA" id="ARBA00007204"/>
    </source>
</evidence>
<reference evidence="9 10" key="1">
    <citation type="journal article" date="2018" name="Gigascience">
        <title>Genomes of trombidid mites reveal novel predicted allergens and laterally-transferred genes associated with secondary metabolism.</title>
        <authorList>
            <person name="Dong X."/>
            <person name="Chaisiri K."/>
            <person name="Xia D."/>
            <person name="Armstrong S.D."/>
            <person name="Fang Y."/>
            <person name="Donnelly M.J."/>
            <person name="Kadowaki T."/>
            <person name="McGarry J.W."/>
            <person name="Darby A.C."/>
            <person name="Makepeace B.L."/>
        </authorList>
    </citation>
    <scope>NUCLEOTIDE SEQUENCE [LARGE SCALE GENOMIC DNA]</scope>
    <source>
        <strain evidence="9">UoL-WK</strain>
    </source>
</reference>
<comment type="similarity">
    <text evidence="3">Belongs to the cytochrome c oxidase subunit 6c family.</text>
</comment>